<evidence type="ECO:0000313" key="2">
    <source>
        <dbReference type="Proteomes" id="UP000054485"/>
    </source>
</evidence>
<reference evidence="2" key="2">
    <citation type="submission" date="2015-01" db="EMBL/GenBank/DDBJ databases">
        <title>Evolutionary Origins and Diversification of the Mycorrhizal Mutualists.</title>
        <authorList>
            <consortium name="DOE Joint Genome Institute"/>
            <consortium name="Mycorrhizal Genomics Consortium"/>
            <person name="Kohler A."/>
            <person name="Kuo A."/>
            <person name="Nagy L.G."/>
            <person name="Floudas D."/>
            <person name="Copeland A."/>
            <person name="Barry K.W."/>
            <person name="Cichocki N."/>
            <person name="Veneault-Fourrey C."/>
            <person name="LaButti K."/>
            <person name="Lindquist E.A."/>
            <person name="Lipzen A."/>
            <person name="Lundell T."/>
            <person name="Morin E."/>
            <person name="Murat C."/>
            <person name="Riley R."/>
            <person name="Ohm R."/>
            <person name="Sun H."/>
            <person name="Tunlid A."/>
            <person name="Henrissat B."/>
            <person name="Grigoriev I.V."/>
            <person name="Hibbett D.S."/>
            <person name="Martin F."/>
        </authorList>
    </citation>
    <scope>NUCLEOTIDE SEQUENCE [LARGE SCALE GENOMIC DNA]</scope>
    <source>
        <strain evidence="2">UH-Slu-Lm8-n1</strain>
    </source>
</reference>
<name>A0A0D0AEC4_9AGAM</name>
<dbReference type="AlphaFoldDB" id="A0A0D0AEC4"/>
<feature type="non-terminal residue" evidence="1">
    <location>
        <position position="1"/>
    </location>
</feature>
<dbReference type="InParanoid" id="A0A0D0AEC4"/>
<proteinExistence type="predicted"/>
<reference evidence="1 2" key="1">
    <citation type="submission" date="2014-04" db="EMBL/GenBank/DDBJ databases">
        <authorList>
            <consortium name="DOE Joint Genome Institute"/>
            <person name="Kuo A."/>
            <person name="Ruytinx J."/>
            <person name="Rineau F."/>
            <person name="Colpaert J."/>
            <person name="Kohler A."/>
            <person name="Nagy L.G."/>
            <person name="Floudas D."/>
            <person name="Copeland A."/>
            <person name="Barry K.W."/>
            <person name="Cichocki N."/>
            <person name="Veneault-Fourrey C."/>
            <person name="LaButti K."/>
            <person name="Lindquist E.A."/>
            <person name="Lipzen A."/>
            <person name="Lundell T."/>
            <person name="Morin E."/>
            <person name="Murat C."/>
            <person name="Sun H."/>
            <person name="Tunlid A."/>
            <person name="Henrissat B."/>
            <person name="Grigoriev I.V."/>
            <person name="Hibbett D.S."/>
            <person name="Martin F."/>
            <person name="Nordberg H.P."/>
            <person name="Cantor M.N."/>
            <person name="Hua S.X."/>
        </authorList>
    </citation>
    <scope>NUCLEOTIDE SEQUENCE [LARGE SCALE GENOMIC DNA]</scope>
    <source>
        <strain evidence="1 2">UH-Slu-Lm8-n1</strain>
    </source>
</reference>
<sequence>IHPTNHYCFLGLIVDQKLTWKKHIAHTIAKGTEYILQLHCLSRTANRISTKLMCQLYITIAIPKFIYGTNIWFCHIYKEG</sequence>
<gene>
    <name evidence="1" type="ORF">CY34DRAFT_88109</name>
</gene>
<dbReference type="HOGENOM" id="CLU_2596789_0_0_1"/>
<organism evidence="1 2">
    <name type="scientific">Suillus luteus UH-Slu-Lm8-n1</name>
    <dbReference type="NCBI Taxonomy" id="930992"/>
    <lineage>
        <taxon>Eukaryota</taxon>
        <taxon>Fungi</taxon>
        <taxon>Dikarya</taxon>
        <taxon>Basidiomycota</taxon>
        <taxon>Agaricomycotina</taxon>
        <taxon>Agaricomycetes</taxon>
        <taxon>Agaricomycetidae</taxon>
        <taxon>Boletales</taxon>
        <taxon>Suillineae</taxon>
        <taxon>Suillaceae</taxon>
        <taxon>Suillus</taxon>
    </lineage>
</organism>
<keyword evidence="2" id="KW-1185">Reference proteome</keyword>
<dbReference type="OrthoDB" id="3261222at2759"/>
<dbReference type="STRING" id="930992.A0A0D0AEC4"/>
<dbReference type="Proteomes" id="UP000054485">
    <property type="component" value="Unassembled WGS sequence"/>
</dbReference>
<accession>A0A0D0AEC4</accession>
<evidence type="ECO:0000313" key="1">
    <source>
        <dbReference type="EMBL" id="KIK40036.1"/>
    </source>
</evidence>
<protein>
    <submittedName>
        <fullName evidence="1">Uncharacterized protein</fullName>
    </submittedName>
</protein>
<dbReference type="EMBL" id="KN835318">
    <property type="protein sequence ID" value="KIK40036.1"/>
    <property type="molecule type" value="Genomic_DNA"/>
</dbReference>